<dbReference type="PROSITE" id="PS50088">
    <property type="entry name" value="ANK_REPEAT"/>
    <property type="match status" value="3"/>
</dbReference>
<dbReference type="EMBL" id="KB007885">
    <property type="protein sequence ID" value="ELR22251.1"/>
    <property type="molecule type" value="Genomic_DNA"/>
</dbReference>
<dbReference type="PANTHER" id="PTHR24198">
    <property type="entry name" value="ANKYRIN REPEAT AND PROTEIN KINASE DOMAIN-CONTAINING PROTEIN"/>
    <property type="match status" value="1"/>
</dbReference>
<feature type="repeat" description="ANK" evidence="3">
    <location>
        <begin position="237"/>
        <end position="269"/>
    </location>
</feature>
<organism evidence="4 5">
    <name type="scientific">Acanthamoeba castellanii (strain ATCC 30010 / Neff)</name>
    <dbReference type="NCBI Taxonomy" id="1257118"/>
    <lineage>
        <taxon>Eukaryota</taxon>
        <taxon>Amoebozoa</taxon>
        <taxon>Discosea</taxon>
        <taxon>Longamoebia</taxon>
        <taxon>Centramoebida</taxon>
        <taxon>Acanthamoebidae</taxon>
        <taxon>Acanthamoeba</taxon>
    </lineage>
</organism>
<evidence type="ECO:0000256" key="3">
    <source>
        <dbReference type="PROSITE-ProRule" id="PRU00023"/>
    </source>
</evidence>
<dbReference type="GeneID" id="14923179"/>
<evidence type="ECO:0000313" key="4">
    <source>
        <dbReference type="EMBL" id="ELR22251.1"/>
    </source>
</evidence>
<dbReference type="InterPro" id="IPR036770">
    <property type="entry name" value="Ankyrin_rpt-contain_sf"/>
</dbReference>
<evidence type="ECO:0000313" key="5">
    <source>
        <dbReference type="Proteomes" id="UP000011083"/>
    </source>
</evidence>
<feature type="repeat" description="ANK" evidence="3">
    <location>
        <begin position="86"/>
        <end position="118"/>
    </location>
</feature>
<dbReference type="InterPro" id="IPR002110">
    <property type="entry name" value="Ankyrin_rpt"/>
</dbReference>
<dbReference type="SMART" id="SM00248">
    <property type="entry name" value="ANK"/>
    <property type="match status" value="5"/>
</dbReference>
<evidence type="ECO:0000256" key="2">
    <source>
        <dbReference type="ARBA" id="ARBA00023043"/>
    </source>
</evidence>
<dbReference type="AlphaFoldDB" id="L8HCY1"/>
<dbReference type="RefSeq" id="XP_004367507.1">
    <property type="nucleotide sequence ID" value="XM_004367450.1"/>
</dbReference>
<dbReference type="KEGG" id="acan:ACA1_250820"/>
<dbReference type="Pfam" id="PF12796">
    <property type="entry name" value="Ank_2"/>
    <property type="match status" value="1"/>
</dbReference>
<dbReference type="OrthoDB" id="4772757at2759"/>
<dbReference type="SUPFAM" id="SSF48403">
    <property type="entry name" value="Ankyrin repeat"/>
    <property type="match status" value="1"/>
</dbReference>
<reference evidence="4 5" key="1">
    <citation type="journal article" date="2013" name="Genome Biol.">
        <title>Genome of Acanthamoeba castellanii highlights extensive lateral gene transfer and early evolution of tyrosine kinase signaling.</title>
        <authorList>
            <person name="Clarke M."/>
            <person name="Lohan A.J."/>
            <person name="Liu B."/>
            <person name="Lagkouvardos I."/>
            <person name="Roy S."/>
            <person name="Zafar N."/>
            <person name="Bertelli C."/>
            <person name="Schilde C."/>
            <person name="Kianianmomeni A."/>
            <person name="Burglin T.R."/>
            <person name="Frech C."/>
            <person name="Turcotte B."/>
            <person name="Kopec K.O."/>
            <person name="Synnott J.M."/>
            <person name="Choo C."/>
            <person name="Paponov I."/>
            <person name="Finkler A."/>
            <person name="Soon Heng Tan C."/>
            <person name="Hutchins A.P."/>
            <person name="Weinmeier T."/>
            <person name="Rattei T."/>
            <person name="Chu J.S."/>
            <person name="Gimenez G."/>
            <person name="Irimia M."/>
            <person name="Rigden D.J."/>
            <person name="Fitzpatrick D.A."/>
            <person name="Lorenzo-Morales J."/>
            <person name="Bateman A."/>
            <person name="Chiu C.H."/>
            <person name="Tang P."/>
            <person name="Hegemann P."/>
            <person name="Fromm H."/>
            <person name="Raoult D."/>
            <person name="Greub G."/>
            <person name="Miranda-Saavedra D."/>
            <person name="Chen N."/>
            <person name="Nash P."/>
            <person name="Ginger M.L."/>
            <person name="Horn M."/>
            <person name="Schaap P."/>
            <person name="Caler L."/>
            <person name="Loftus B."/>
        </authorList>
    </citation>
    <scope>NUCLEOTIDE SEQUENCE [LARGE SCALE GENOMIC DNA]</scope>
    <source>
        <strain evidence="4 5">Neff</strain>
    </source>
</reference>
<sequence>MSRQDWRKMCRNAARAYRHYTNPARALPRAERLQQALAFAIERHHNVVVAQLLSGRFQGGGGDEGALPWEELLERAAVAPSFNRQSGQPPLNVAARSGNERATVMLLEKGLSVTSTTVKLAIQNTTRTAYTLLLRLLEHTAGGQIRDASSLEQALSPLYLSTSSLFFLAAESENIEVMREVLALQPDEGAVARVLGASGATAHPTPLLHMACSNRLRRTLEFVLPLASTALLDQDWGSETPLMVAATSGDLCMTKQLLDRGASVTWSTLPSGEAVLHKVAKSDHPTLEMVELLVERGADPLARTPPVDVQGELLKPAIVNFLLNRGVLDRDSRLHLLALVLSWMSEHGIRDYQSLQTSVLAILRLLLARDPAEWKRLLQGTTDPESIWRLAACNSAAFIRLLVEHGLPLVNPAPSKSPLFLVLQAPAAGLPGKKAANARVLLELGADANEAWTAGIRPIHAVEKGEKELLDALLAHGADINATYGEGRTLLHRQIDAGPQLPRRWLEHLKAKGFDFSLRWRDQSYSEYWQQRHRSGSPLADLHNLVHESTAL</sequence>
<keyword evidence="2 3" id="KW-0040">ANK repeat</keyword>
<keyword evidence="5" id="KW-1185">Reference proteome</keyword>
<dbReference type="Proteomes" id="UP000011083">
    <property type="component" value="Unassembled WGS sequence"/>
</dbReference>
<dbReference type="PROSITE" id="PS50297">
    <property type="entry name" value="ANK_REP_REGION"/>
    <property type="match status" value="3"/>
</dbReference>
<evidence type="ECO:0000256" key="1">
    <source>
        <dbReference type="ARBA" id="ARBA00022737"/>
    </source>
</evidence>
<feature type="repeat" description="ANK" evidence="3">
    <location>
        <begin position="271"/>
        <end position="305"/>
    </location>
</feature>
<dbReference type="PANTHER" id="PTHR24198:SF165">
    <property type="entry name" value="ANKYRIN REPEAT-CONTAINING PROTEIN-RELATED"/>
    <property type="match status" value="1"/>
</dbReference>
<protein>
    <submittedName>
        <fullName evidence="4">Ankyrin repeatcontaining protein</fullName>
    </submittedName>
</protein>
<gene>
    <name evidence="4" type="ORF">ACA1_250820</name>
</gene>
<keyword evidence="1" id="KW-0677">Repeat</keyword>
<proteinExistence type="predicted"/>
<dbReference type="Gene3D" id="1.25.40.20">
    <property type="entry name" value="Ankyrin repeat-containing domain"/>
    <property type="match status" value="2"/>
</dbReference>
<dbReference type="VEuPathDB" id="AmoebaDB:ACA1_250820"/>
<name>L8HCY1_ACACF</name>
<accession>L8HCY1</accession>